<proteinExistence type="predicted"/>
<keyword evidence="4" id="KW-1185">Reference proteome</keyword>
<dbReference type="STRING" id="1227457.C451_02103"/>
<dbReference type="OrthoDB" id="240542at2157"/>
<dbReference type="RefSeq" id="WP_007737101.1">
    <property type="nucleotide sequence ID" value="NZ_AOMF01000037.1"/>
</dbReference>
<dbReference type="Pfam" id="PF26492">
    <property type="entry name" value="DUF8160"/>
    <property type="match status" value="1"/>
</dbReference>
<organism evidence="3 4">
    <name type="scientific">Halococcus thailandensis JCM 13552</name>
    <dbReference type="NCBI Taxonomy" id="1227457"/>
    <lineage>
        <taxon>Archaea</taxon>
        <taxon>Methanobacteriati</taxon>
        <taxon>Methanobacteriota</taxon>
        <taxon>Stenosarchaea group</taxon>
        <taxon>Halobacteria</taxon>
        <taxon>Halobacteriales</taxon>
        <taxon>Halococcaceae</taxon>
        <taxon>Halococcus</taxon>
    </lineage>
</organism>
<dbReference type="InterPro" id="IPR058474">
    <property type="entry name" value="DUF8160"/>
</dbReference>
<dbReference type="PATRIC" id="fig|1227457.3.peg.375"/>
<sequence>MSDEGESESDDRMGRADRIRNTREGRRDSSRRSRSGDSESSAPDESTSEEQTAQTSQRSQRPQNSQTSQKEQRNEQDTQKQPVKQRPHRTIYLPDDLDDEFESVIDRLQYETKSEEGVKLAKNRHTYPLIVYLGLERASDMTPDEVLTSLTETDILDTPES</sequence>
<name>M0NH93_9EURY</name>
<evidence type="ECO:0000313" key="3">
    <source>
        <dbReference type="EMBL" id="EMA56479.1"/>
    </source>
</evidence>
<reference evidence="3 4" key="1">
    <citation type="journal article" date="2014" name="PLoS Genet.">
        <title>Phylogenetically driven sequencing of extremely halophilic archaea reveals strategies for static and dynamic osmo-response.</title>
        <authorList>
            <person name="Becker E.A."/>
            <person name="Seitzer P.M."/>
            <person name="Tritt A."/>
            <person name="Larsen D."/>
            <person name="Krusor M."/>
            <person name="Yao A.I."/>
            <person name="Wu D."/>
            <person name="Madern D."/>
            <person name="Eisen J.A."/>
            <person name="Darling A.E."/>
            <person name="Facciotti M.T."/>
        </authorList>
    </citation>
    <scope>NUCLEOTIDE SEQUENCE [LARGE SCALE GENOMIC DNA]</scope>
    <source>
        <strain evidence="3 4">JCM 13552</strain>
    </source>
</reference>
<dbReference type="eggNOG" id="arCOG06154">
    <property type="taxonomic scope" value="Archaea"/>
</dbReference>
<feature type="compositionally biased region" description="Basic and acidic residues" evidence="1">
    <location>
        <begin position="10"/>
        <end position="37"/>
    </location>
</feature>
<feature type="compositionally biased region" description="Polar residues" evidence="1">
    <location>
        <begin position="43"/>
        <end position="69"/>
    </location>
</feature>
<feature type="domain" description="DUF8160" evidence="2">
    <location>
        <begin position="35"/>
        <end position="152"/>
    </location>
</feature>
<evidence type="ECO:0000256" key="1">
    <source>
        <dbReference type="SAM" id="MobiDB-lite"/>
    </source>
</evidence>
<evidence type="ECO:0000313" key="4">
    <source>
        <dbReference type="Proteomes" id="UP000011680"/>
    </source>
</evidence>
<feature type="region of interest" description="Disordered" evidence="1">
    <location>
        <begin position="1"/>
        <end position="97"/>
    </location>
</feature>
<evidence type="ECO:0000259" key="2">
    <source>
        <dbReference type="Pfam" id="PF26492"/>
    </source>
</evidence>
<dbReference type="EMBL" id="AOMF01000037">
    <property type="protein sequence ID" value="EMA56479.1"/>
    <property type="molecule type" value="Genomic_DNA"/>
</dbReference>
<dbReference type="Proteomes" id="UP000011680">
    <property type="component" value="Unassembled WGS sequence"/>
</dbReference>
<dbReference type="AlphaFoldDB" id="M0NH93"/>
<protein>
    <recommendedName>
        <fullName evidence="2">DUF8160 domain-containing protein</fullName>
    </recommendedName>
</protein>
<accession>M0NH93</accession>
<gene>
    <name evidence="3" type="ORF">C451_02103</name>
</gene>
<comment type="caution">
    <text evidence="3">The sequence shown here is derived from an EMBL/GenBank/DDBJ whole genome shotgun (WGS) entry which is preliminary data.</text>
</comment>